<reference evidence="4 5" key="1">
    <citation type="submission" date="2019-08" db="EMBL/GenBank/DDBJ databases">
        <title>Draft genome sequence of Ulvibacter marinus type strain NBRC 109484.</title>
        <authorList>
            <person name="Kawano K."/>
            <person name="Ushijima N."/>
            <person name="Kihara M."/>
            <person name="Itoh H."/>
        </authorList>
    </citation>
    <scope>NUCLEOTIDE SEQUENCE [LARGE SCALE GENOMIC DNA]</scope>
    <source>
        <strain evidence="4 5">NBRC 109484</strain>
    </source>
</reference>
<protein>
    <submittedName>
        <fullName evidence="4">Uncharacterized protein</fullName>
    </submittedName>
</protein>
<dbReference type="InterPro" id="IPR050498">
    <property type="entry name" value="Ycf3"/>
</dbReference>
<keyword evidence="5" id="KW-1185">Reference proteome</keyword>
<gene>
    <name evidence="4" type="ORF">ULMA_11600</name>
</gene>
<sequence>MKHILSIAIFATSLIGNAQDFKTEFRKDLCDCFTESGDDEMGIDECFELNTTKYDEAFEKLIDPESDVSPYEQGIAIGQDLFYESQDYLVANCDAYYKYFNALREESFLEMKDAFDQNILSNLTIEISEEPSADLLWSRGNMYFAIESYDRALEDFENAIALDPSYAQANFSKGWIFERQGKYTEAIQLYEEALEETGIREMKVFIALAKRNAKESKK</sequence>
<proteinExistence type="predicted"/>
<dbReference type="AlphaFoldDB" id="A0A5J4IXG5"/>
<feature type="repeat" description="TPR" evidence="3">
    <location>
        <begin position="133"/>
        <end position="166"/>
    </location>
</feature>
<keyword evidence="1" id="KW-0677">Repeat</keyword>
<dbReference type="SMART" id="SM00028">
    <property type="entry name" value="TPR"/>
    <property type="match status" value="2"/>
</dbReference>
<evidence type="ECO:0000256" key="2">
    <source>
        <dbReference type="ARBA" id="ARBA00022803"/>
    </source>
</evidence>
<keyword evidence="2 3" id="KW-0802">TPR repeat</keyword>
<dbReference type="PROSITE" id="PS50005">
    <property type="entry name" value="TPR"/>
    <property type="match status" value="2"/>
</dbReference>
<dbReference type="EMBL" id="BKCG01000002">
    <property type="protein sequence ID" value="GER59052.1"/>
    <property type="molecule type" value="Genomic_DNA"/>
</dbReference>
<evidence type="ECO:0000256" key="3">
    <source>
        <dbReference type="PROSITE-ProRule" id="PRU00339"/>
    </source>
</evidence>
<dbReference type="Gene3D" id="1.25.40.10">
    <property type="entry name" value="Tetratricopeptide repeat domain"/>
    <property type="match status" value="1"/>
</dbReference>
<dbReference type="Pfam" id="PF13432">
    <property type="entry name" value="TPR_16"/>
    <property type="match status" value="1"/>
</dbReference>
<dbReference type="PROSITE" id="PS50293">
    <property type="entry name" value="TPR_REGION"/>
    <property type="match status" value="1"/>
</dbReference>
<dbReference type="PANTHER" id="PTHR44858:SF1">
    <property type="entry name" value="UDP-N-ACETYLGLUCOSAMINE--PEPTIDE N-ACETYLGLUCOSAMINYLTRANSFERASE SPINDLY-RELATED"/>
    <property type="match status" value="1"/>
</dbReference>
<dbReference type="RefSeq" id="WP_151673129.1">
    <property type="nucleotide sequence ID" value="NZ_BKCG01000002.1"/>
</dbReference>
<evidence type="ECO:0000313" key="4">
    <source>
        <dbReference type="EMBL" id="GER59052.1"/>
    </source>
</evidence>
<evidence type="ECO:0000256" key="1">
    <source>
        <dbReference type="ARBA" id="ARBA00022737"/>
    </source>
</evidence>
<accession>A0A5J4IXG5</accession>
<organism evidence="4 5">
    <name type="scientific">Patiriisocius marinus</name>
    <dbReference type="NCBI Taxonomy" id="1397112"/>
    <lineage>
        <taxon>Bacteria</taxon>
        <taxon>Pseudomonadati</taxon>
        <taxon>Bacteroidota</taxon>
        <taxon>Flavobacteriia</taxon>
        <taxon>Flavobacteriales</taxon>
        <taxon>Flavobacteriaceae</taxon>
        <taxon>Patiriisocius</taxon>
    </lineage>
</organism>
<feature type="repeat" description="TPR" evidence="3">
    <location>
        <begin position="167"/>
        <end position="200"/>
    </location>
</feature>
<name>A0A5J4IXG5_9FLAO</name>
<evidence type="ECO:0000313" key="5">
    <source>
        <dbReference type="Proteomes" id="UP000326509"/>
    </source>
</evidence>
<dbReference type="OrthoDB" id="1159834at2"/>
<dbReference type="SUPFAM" id="SSF48452">
    <property type="entry name" value="TPR-like"/>
    <property type="match status" value="1"/>
</dbReference>
<dbReference type="InterPro" id="IPR019734">
    <property type="entry name" value="TPR_rpt"/>
</dbReference>
<dbReference type="Proteomes" id="UP000326509">
    <property type="component" value="Unassembled WGS sequence"/>
</dbReference>
<comment type="caution">
    <text evidence="4">The sequence shown here is derived from an EMBL/GenBank/DDBJ whole genome shotgun (WGS) entry which is preliminary data.</text>
</comment>
<dbReference type="InterPro" id="IPR011990">
    <property type="entry name" value="TPR-like_helical_dom_sf"/>
</dbReference>
<dbReference type="PANTHER" id="PTHR44858">
    <property type="entry name" value="TETRATRICOPEPTIDE REPEAT PROTEIN 6"/>
    <property type="match status" value="1"/>
</dbReference>